<dbReference type="Proteomes" id="UP000253083">
    <property type="component" value="Unassembled WGS sequence"/>
</dbReference>
<evidence type="ECO:0000256" key="4">
    <source>
        <dbReference type="ARBA" id="ARBA00023163"/>
    </source>
</evidence>
<protein>
    <submittedName>
        <fullName evidence="6">Regulatory helix-turn-helix LysR family protein</fullName>
    </submittedName>
</protein>
<dbReference type="RefSeq" id="WP_113955224.1">
    <property type="nucleotide sequence ID" value="NZ_QNRT01000004.1"/>
</dbReference>
<keyword evidence="4" id="KW-0804">Transcription</keyword>
<accession>A0A395JHQ1</accession>
<evidence type="ECO:0000256" key="3">
    <source>
        <dbReference type="ARBA" id="ARBA00023125"/>
    </source>
</evidence>
<evidence type="ECO:0000313" key="7">
    <source>
        <dbReference type="Proteomes" id="UP000253083"/>
    </source>
</evidence>
<sequence>MKLNTDRLNTFYQVALDKNFCKAAETFWITQSGLSQRVLKLEQEIGTHLFIRSPDGVAMTHQGRVLFDYVSNLQAREQDVLNEVPV</sequence>
<dbReference type="Gene3D" id="1.10.10.10">
    <property type="entry name" value="Winged helix-like DNA-binding domain superfamily/Winged helix DNA-binding domain"/>
    <property type="match status" value="1"/>
</dbReference>
<keyword evidence="3" id="KW-0238">DNA-binding</keyword>
<reference evidence="6 7" key="1">
    <citation type="submission" date="2018-06" db="EMBL/GenBank/DDBJ databases">
        <title>Genomic Encyclopedia of Type Strains, Phase IV (KMG-IV): sequencing the most valuable type-strain genomes for metagenomic binning, comparative biology and taxonomic classification.</title>
        <authorList>
            <person name="Goeker M."/>
        </authorList>
    </citation>
    <scope>NUCLEOTIDE SEQUENCE [LARGE SCALE GENOMIC DNA]</scope>
    <source>
        <strain evidence="6 7">DSM 24032</strain>
    </source>
</reference>
<evidence type="ECO:0000256" key="1">
    <source>
        <dbReference type="ARBA" id="ARBA00009437"/>
    </source>
</evidence>
<dbReference type="OrthoDB" id="196624at2"/>
<dbReference type="InterPro" id="IPR050176">
    <property type="entry name" value="LTTR"/>
</dbReference>
<evidence type="ECO:0000259" key="5">
    <source>
        <dbReference type="PROSITE" id="PS50931"/>
    </source>
</evidence>
<keyword evidence="7" id="KW-1185">Reference proteome</keyword>
<name>A0A395JHQ1_9GAMM</name>
<dbReference type="GO" id="GO:0003677">
    <property type="term" value="F:DNA binding"/>
    <property type="evidence" value="ECO:0007669"/>
    <property type="project" value="UniProtKB-KW"/>
</dbReference>
<evidence type="ECO:0000313" key="6">
    <source>
        <dbReference type="EMBL" id="RBP49365.1"/>
    </source>
</evidence>
<dbReference type="InterPro" id="IPR000847">
    <property type="entry name" value="LysR_HTH_N"/>
</dbReference>
<dbReference type="InParanoid" id="A0A395JHQ1"/>
<dbReference type="Pfam" id="PF00126">
    <property type="entry name" value="HTH_1"/>
    <property type="match status" value="1"/>
</dbReference>
<dbReference type="InterPro" id="IPR036388">
    <property type="entry name" value="WH-like_DNA-bd_sf"/>
</dbReference>
<dbReference type="GO" id="GO:0003700">
    <property type="term" value="F:DNA-binding transcription factor activity"/>
    <property type="evidence" value="ECO:0007669"/>
    <property type="project" value="InterPro"/>
</dbReference>
<evidence type="ECO:0000256" key="2">
    <source>
        <dbReference type="ARBA" id="ARBA00023015"/>
    </source>
</evidence>
<dbReference type="SUPFAM" id="SSF46785">
    <property type="entry name" value="Winged helix' DNA-binding domain"/>
    <property type="match status" value="1"/>
</dbReference>
<dbReference type="PROSITE" id="PS50931">
    <property type="entry name" value="HTH_LYSR"/>
    <property type="match status" value="1"/>
</dbReference>
<dbReference type="PRINTS" id="PR00039">
    <property type="entry name" value="HTHLYSR"/>
</dbReference>
<dbReference type="AlphaFoldDB" id="A0A395JHQ1"/>
<keyword evidence="2" id="KW-0805">Transcription regulation</keyword>
<organism evidence="6 7">
    <name type="scientific">Arenicella xantha</name>
    <dbReference type="NCBI Taxonomy" id="644221"/>
    <lineage>
        <taxon>Bacteria</taxon>
        <taxon>Pseudomonadati</taxon>
        <taxon>Pseudomonadota</taxon>
        <taxon>Gammaproteobacteria</taxon>
        <taxon>Arenicellales</taxon>
        <taxon>Arenicellaceae</taxon>
        <taxon>Arenicella</taxon>
    </lineage>
</organism>
<feature type="domain" description="HTH lysR-type" evidence="5">
    <location>
        <begin position="1"/>
        <end position="60"/>
    </location>
</feature>
<comment type="caution">
    <text evidence="6">The sequence shown here is derived from an EMBL/GenBank/DDBJ whole genome shotgun (WGS) entry which is preliminary data.</text>
</comment>
<dbReference type="EMBL" id="QNRT01000004">
    <property type="protein sequence ID" value="RBP49365.1"/>
    <property type="molecule type" value="Genomic_DNA"/>
</dbReference>
<dbReference type="PANTHER" id="PTHR30579:SF8">
    <property type="entry name" value="HTH-TYPE TRANSCRIPTIONAL REGULATOR HDFR"/>
    <property type="match status" value="1"/>
</dbReference>
<dbReference type="PANTHER" id="PTHR30579">
    <property type="entry name" value="TRANSCRIPTIONAL REGULATOR"/>
    <property type="match status" value="1"/>
</dbReference>
<gene>
    <name evidence="6" type="ORF">DFR28_104296</name>
</gene>
<dbReference type="InterPro" id="IPR036390">
    <property type="entry name" value="WH_DNA-bd_sf"/>
</dbReference>
<proteinExistence type="inferred from homology"/>
<comment type="similarity">
    <text evidence="1">Belongs to the LysR transcriptional regulatory family.</text>
</comment>